<feature type="domain" description="EF-hand" evidence="3">
    <location>
        <begin position="1"/>
        <end position="34"/>
    </location>
</feature>
<keyword evidence="5" id="KW-1185">Reference proteome</keyword>
<dbReference type="GO" id="GO:0005509">
    <property type="term" value="F:calcium ion binding"/>
    <property type="evidence" value="ECO:0007669"/>
    <property type="project" value="InterPro"/>
</dbReference>
<feature type="compositionally biased region" description="Polar residues" evidence="2">
    <location>
        <begin position="81"/>
        <end position="95"/>
    </location>
</feature>
<feature type="compositionally biased region" description="Basic and acidic residues" evidence="2">
    <location>
        <begin position="106"/>
        <end position="115"/>
    </location>
</feature>
<protein>
    <recommendedName>
        <fullName evidence="3">EF-hand domain-containing protein</fullName>
    </recommendedName>
</protein>
<evidence type="ECO:0000256" key="2">
    <source>
        <dbReference type="SAM" id="MobiDB-lite"/>
    </source>
</evidence>
<dbReference type="Gene3D" id="1.10.238.10">
    <property type="entry name" value="EF-hand"/>
    <property type="match status" value="1"/>
</dbReference>
<evidence type="ECO:0000256" key="1">
    <source>
        <dbReference type="ARBA" id="ARBA00022837"/>
    </source>
</evidence>
<sequence>MAGFQKAFQAIDTDNDGFITIEELKEYMGRMHYKESFVAKWISLFDPEGSGQITYKQYCETLGLRYSDTPPSSPVVQSPSTGKSTGEVTSATAQAKPSVEEQEISPSKDIKQQAN</sequence>
<dbReference type="PROSITE" id="PS50222">
    <property type="entry name" value="EF_HAND_2"/>
    <property type="match status" value="1"/>
</dbReference>
<dbReference type="InterPro" id="IPR018247">
    <property type="entry name" value="EF_Hand_1_Ca_BS"/>
</dbReference>
<feature type="non-terminal residue" evidence="4">
    <location>
        <position position="115"/>
    </location>
</feature>
<accession>A0A3P6P858</accession>
<name>A0A3P6P858_DIBLA</name>
<dbReference type="InterPro" id="IPR002048">
    <property type="entry name" value="EF_hand_dom"/>
</dbReference>
<dbReference type="Proteomes" id="UP000281553">
    <property type="component" value="Unassembled WGS sequence"/>
</dbReference>
<dbReference type="CDD" id="cd00051">
    <property type="entry name" value="EFh"/>
    <property type="match status" value="1"/>
</dbReference>
<dbReference type="AlphaFoldDB" id="A0A3P6P858"/>
<dbReference type="EMBL" id="UYRU01001876">
    <property type="protein sequence ID" value="VDK32762.1"/>
    <property type="molecule type" value="Genomic_DNA"/>
</dbReference>
<dbReference type="Pfam" id="PF13499">
    <property type="entry name" value="EF-hand_7"/>
    <property type="match status" value="1"/>
</dbReference>
<reference evidence="4 5" key="1">
    <citation type="submission" date="2018-11" db="EMBL/GenBank/DDBJ databases">
        <authorList>
            <consortium name="Pathogen Informatics"/>
        </authorList>
    </citation>
    <scope>NUCLEOTIDE SEQUENCE [LARGE SCALE GENOMIC DNA]</scope>
</reference>
<feature type="region of interest" description="Disordered" evidence="2">
    <location>
        <begin position="67"/>
        <end position="115"/>
    </location>
</feature>
<organism evidence="4 5">
    <name type="scientific">Dibothriocephalus latus</name>
    <name type="common">Fish tapeworm</name>
    <name type="synonym">Diphyllobothrium latum</name>
    <dbReference type="NCBI Taxonomy" id="60516"/>
    <lineage>
        <taxon>Eukaryota</taxon>
        <taxon>Metazoa</taxon>
        <taxon>Spiralia</taxon>
        <taxon>Lophotrochozoa</taxon>
        <taxon>Platyhelminthes</taxon>
        <taxon>Cestoda</taxon>
        <taxon>Eucestoda</taxon>
        <taxon>Diphyllobothriidea</taxon>
        <taxon>Diphyllobothriidae</taxon>
        <taxon>Dibothriocephalus</taxon>
    </lineage>
</organism>
<dbReference type="SMART" id="SM00054">
    <property type="entry name" value="EFh"/>
    <property type="match status" value="2"/>
</dbReference>
<evidence type="ECO:0000313" key="5">
    <source>
        <dbReference type="Proteomes" id="UP000281553"/>
    </source>
</evidence>
<dbReference type="InterPro" id="IPR011992">
    <property type="entry name" value="EF-hand-dom_pair"/>
</dbReference>
<dbReference type="PROSITE" id="PS00018">
    <property type="entry name" value="EF_HAND_1"/>
    <property type="match status" value="1"/>
</dbReference>
<dbReference type="OrthoDB" id="6275914at2759"/>
<gene>
    <name evidence="4" type="ORF">DILT_LOCUS448</name>
</gene>
<evidence type="ECO:0000259" key="3">
    <source>
        <dbReference type="PROSITE" id="PS50222"/>
    </source>
</evidence>
<evidence type="ECO:0000313" key="4">
    <source>
        <dbReference type="EMBL" id="VDK32762.1"/>
    </source>
</evidence>
<proteinExistence type="predicted"/>
<keyword evidence="1" id="KW-0106">Calcium</keyword>
<dbReference type="SMR" id="A0A3P6P858"/>
<dbReference type="SUPFAM" id="SSF47473">
    <property type="entry name" value="EF-hand"/>
    <property type="match status" value="1"/>
</dbReference>